<gene>
    <name evidence="1" type="ordered locus">VCM66_A0248</name>
</gene>
<reference evidence="1 2" key="1">
    <citation type="journal article" date="2008" name="PLoS ONE">
        <title>A recalibrated molecular clock and independent origins for the cholera pandemic clones.</title>
        <authorList>
            <person name="Feng L."/>
            <person name="Reeves P.R."/>
            <person name="Lan R."/>
            <person name="Ren Y."/>
            <person name="Gao C."/>
            <person name="Zhou Z."/>
            <person name="Ren Y."/>
            <person name="Cheng J."/>
            <person name="Wang W."/>
            <person name="Wang J."/>
            <person name="Qian W."/>
            <person name="Li D."/>
            <person name="Wang L."/>
        </authorList>
    </citation>
    <scope>NUCLEOTIDE SEQUENCE [LARGE SCALE GENOMIC DNA]</scope>
    <source>
        <strain evidence="1 2">M66-2</strain>
    </source>
</reference>
<evidence type="ECO:0000313" key="2">
    <source>
        <dbReference type="Proteomes" id="UP000001217"/>
    </source>
</evidence>
<dbReference type="HOGENOM" id="CLU_3359127_0_0_6"/>
<organism evidence="1 2">
    <name type="scientific">Vibrio cholerae serotype O1 (strain M66-2)</name>
    <dbReference type="NCBI Taxonomy" id="579112"/>
    <lineage>
        <taxon>Bacteria</taxon>
        <taxon>Pseudomonadati</taxon>
        <taxon>Pseudomonadota</taxon>
        <taxon>Gammaproteobacteria</taxon>
        <taxon>Vibrionales</taxon>
        <taxon>Vibrionaceae</taxon>
        <taxon>Vibrio</taxon>
    </lineage>
</organism>
<dbReference type="KEGG" id="vcm:VCM66_A0248"/>
<accession>C3LUS2</accession>
<dbReference type="Proteomes" id="UP000001217">
    <property type="component" value="Chromosome II"/>
</dbReference>
<dbReference type="AlphaFoldDB" id="C3LUS2"/>
<evidence type="ECO:0000313" key="1">
    <source>
        <dbReference type="EMBL" id="ACP07227.1"/>
    </source>
</evidence>
<proteinExistence type="predicted"/>
<name>C3LUS2_VIBCM</name>
<dbReference type="EMBL" id="CP001234">
    <property type="protein sequence ID" value="ACP07227.1"/>
    <property type="molecule type" value="Genomic_DNA"/>
</dbReference>
<protein>
    <submittedName>
        <fullName evidence="1">Uncharacterized protein</fullName>
    </submittedName>
</protein>
<sequence length="36" mass="4097">MVSLAAAYFWILHETHPVIKTAPNSLTLLIRIIFSE</sequence>